<dbReference type="Pfam" id="PF07687">
    <property type="entry name" value="M20_dimer"/>
    <property type="match status" value="1"/>
</dbReference>
<name>A0A3F3HFZ6_9LACO</name>
<dbReference type="RefSeq" id="WP_059393981.1">
    <property type="nucleotide sequence ID" value="NZ_DF968083.1"/>
</dbReference>
<dbReference type="PANTHER" id="PTHR43270">
    <property type="entry name" value="BETA-ALA-HIS DIPEPTIDASE"/>
    <property type="match status" value="1"/>
</dbReference>
<dbReference type="PANTHER" id="PTHR43270:SF8">
    <property type="entry name" value="DI- AND TRIPEPTIDASE DUG2-RELATED"/>
    <property type="match status" value="1"/>
</dbReference>
<gene>
    <name evidence="5" type="ORF">FTRO_0060650</name>
</gene>
<dbReference type="InterPro" id="IPR051458">
    <property type="entry name" value="Cyt/Met_Dipeptidase"/>
</dbReference>
<dbReference type="GO" id="GO:0008233">
    <property type="term" value="F:peptidase activity"/>
    <property type="evidence" value="ECO:0007669"/>
    <property type="project" value="UniProtKB-KW"/>
</dbReference>
<dbReference type="GO" id="GO:0009014">
    <property type="term" value="F:succinyl-diaminopimelate desuccinylase activity"/>
    <property type="evidence" value="ECO:0007669"/>
    <property type="project" value="TreeGrafter"/>
</dbReference>
<evidence type="ECO:0000256" key="3">
    <source>
        <dbReference type="ARBA" id="ARBA00022801"/>
    </source>
</evidence>
<dbReference type="GO" id="GO:0046872">
    <property type="term" value="F:metal ion binding"/>
    <property type="evidence" value="ECO:0007669"/>
    <property type="project" value="UniProtKB-KW"/>
</dbReference>
<dbReference type="GO" id="GO:0009089">
    <property type="term" value="P:lysine biosynthetic process via diaminopimelate"/>
    <property type="evidence" value="ECO:0007669"/>
    <property type="project" value="TreeGrafter"/>
</dbReference>
<dbReference type="GO" id="GO:0005829">
    <property type="term" value="C:cytosol"/>
    <property type="evidence" value="ECO:0007669"/>
    <property type="project" value="TreeGrafter"/>
</dbReference>
<dbReference type="SUPFAM" id="SSF53187">
    <property type="entry name" value="Zn-dependent exopeptidases"/>
    <property type="match status" value="1"/>
</dbReference>
<dbReference type="Gene3D" id="3.40.630.10">
    <property type="entry name" value="Zn peptidases"/>
    <property type="match status" value="1"/>
</dbReference>
<accession>A0A3F3HFZ6</accession>
<sequence>MSNRKEEYLTFLKELIALPSVSAKHEKLPETAALLGQALEKLGGQVEIDDSYFAPLVIAHFNSNQAGAKNLIIYNHYDVQPAEPFNLWDQDPWTLTEKDGHLIGRGVDDDKGNITARFTALAEYLDENDGQLPVNITFLIEGSEETASQHLDDYLAKHPELKADLIIWESGNKDDQGQIELGGGNKGIVTFDVTAKTAGIDLHSSLATVVDSAAWRLSQGLATLFDPKTGRIQVPNFYEDVIAPNQREKDLVAALPGTKEEFIKGHQITAPLLTDKRGDDWKEALYFEPSINIEGISSGYEDQGVKTVLPAEATAKLEARLVPGMGPDKTLKQIQDYLADQGFSDLTVTKTLGQPGYRSDMSDPEIKKVIDLAKEFYPGEPVVSPTSPGTGPMAYVNNAIKAPIISLGVGYQGALDHAPNENIRLTDYEDNIKFVKLIIGSYANH</sequence>
<dbReference type="InterPro" id="IPR002933">
    <property type="entry name" value="Peptidase_M20"/>
</dbReference>
<dbReference type="AlphaFoldDB" id="A0A3F3HFZ6"/>
<dbReference type="Gene3D" id="3.30.70.360">
    <property type="match status" value="1"/>
</dbReference>
<evidence type="ECO:0000259" key="4">
    <source>
        <dbReference type="Pfam" id="PF07687"/>
    </source>
</evidence>
<proteinExistence type="predicted"/>
<keyword evidence="2" id="KW-0479">Metal-binding</keyword>
<evidence type="ECO:0000256" key="1">
    <source>
        <dbReference type="ARBA" id="ARBA00022670"/>
    </source>
</evidence>
<dbReference type="EMBL" id="DF968083">
    <property type="protein sequence ID" value="GAP04609.1"/>
    <property type="molecule type" value="Genomic_DNA"/>
</dbReference>
<dbReference type="InterPro" id="IPR011650">
    <property type="entry name" value="Peptidase_M20_dimer"/>
</dbReference>
<protein>
    <submittedName>
        <fullName evidence="5">Acetylornithinedeacetylase/succinyl-diaminopimelate desuccinylase</fullName>
    </submittedName>
</protein>
<keyword evidence="3" id="KW-0378">Hydrolase</keyword>
<dbReference type="Proteomes" id="UP000064514">
    <property type="component" value="Unassembled WGS sequence"/>
</dbReference>
<organism evidence="5">
    <name type="scientific">Fructobacillus tropaeoli</name>
    <dbReference type="NCBI Taxonomy" id="709323"/>
    <lineage>
        <taxon>Bacteria</taxon>
        <taxon>Bacillati</taxon>
        <taxon>Bacillota</taxon>
        <taxon>Bacilli</taxon>
        <taxon>Lactobacillales</taxon>
        <taxon>Lactobacillaceae</taxon>
        <taxon>Fructobacillus</taxon>
    </lineage>
</organism>
<dbReference type="GO" id="GO:0006508">
    <property type="term" value="P:proteolysis"/>
    <property type="evidence" value="ECO:0007669"/>
    <property type="project" value="UniProtKB-KW"/>
</dbReference>
<dbReference type="Pfam" id="PF01546">
    <property type="entry name" value="Peptidase_M20"/>
    <property type="match status" value="1"/>
</dbReference>
<keyword evidence="1" id="KW-0645">Protease</keyword>
<reference evidence="5" key="1">
    <citation type="journal article" date="2015" name="BMC Genomics">
        <title>Comparative genomics of Fructobacillus spp. and Leuconostoc spp. reveals niche-specific evolution of Fructobacillus spp.</title>
        <authorList>
            <person name="Endo A."/>
            <person name="Tanizawa Y."/>
            <person name="Tanaka N."/>
            <person name="Maeno S."/>
            <person name="Kumar H."/>
            <person name="Shiwa Y."/>
            <person name="Okada S."/>
            <person name="Yoshikawa H."/>
            <person name="Dicks L."/>
            <person name="Nakagawa J."/>
            <person name="Arita M."/>
        </authorList>
    </citation>
    <scope>NUCLEOTIDE SEQUENCE [LARGE SCALE GENOMIC DNA]</scope>
    <source>
        <strain evidence="5">F214-1</strain>
    </source>
</reference>
<feature type="domain" description="Peptidase M20 dimerisation" evidence="4">
    <location>
        <begin position="184"/>
        <end position="341"/>
    </location>
</feature>
<evidence type="ECO:0000256" key="2">
    <source>
        <dbReference type="ARBA" id="ARBA00022723"/>
    </source>
</evidence>
<dbReference type="STRING" id="709323.GCA_001047135_01162"/>
<evidence type="ECO:0000313" key="5">
    <source>
        <dbReference type="EMBL" id="GAP04609.1"/>
    </source>
</evidence>